<reference evidence="3 4" key="1">
    <citation type="submission" date="2023-01" db="EMBL/GenBank/DDBJ databases">
        <title>Genome sequence resource and annotation of Enterobacter ludwigii, an economically important pathogen of seedling wilt with strawberry.</title>
        <authorList>
            <person name="Xie Y."/>
        </authorList>
    </citation>
    <scope>NUCLEOTIDE SEQUENCE [LARGE SCALE GENOMIC DNA]</scope>
    <source>
        <strain evidence="3 4">CM-TZ4</strain>
    </source>
</reference>
<evidence type="ECO:0000313" key="4">
    <source>
        <dbReference type="Proteomes" id="UP001210538"/>
    </source>
</evidence>
<evidence type="ECO:0000313" key="3">
    <source>
        <dbReference type="EMBL" id="WCE14731.1"/>
    </source>
</evidence>
<feature type="domain" description="Peptidase S74" evidence="2">
    <location>
        <begin position="950"/>
        <end position="1040"/>
    </location>
</feature>
<feature type="coiled-coil region" evidence="1">
    <location>
        <begin position="1026"/>
        <end position="1067"/>
    </location>
</feature>
<dbReference type="EMBL" id="CP116347">
    <property type="protein sequence ID" value="WCE14731.1"/>
    <property type="molecule type" value="Genomic_DNA"/>
</dbReference>
<dbReference type="Proteomes" id="UP001210538">
    <property type="component" value="Chromosome"/>
</dbReference>
<name>A0AAX3LGS7_9ENTR</name>
<keyword evidence="4" id="KW-1185">Reference proteome</keyword>
<keyword evidence="1" id="KW-0175">Coiled coil</keyword>
<dbReference type="InterPro" id="IPR030392">
    <property type="entry name" value="S74_ICA"/>
</dbReference>
<sequence>MADIFTGKGLTLQYNTDTGNRSPQGVGNITVNEVNTFPILTIHSETNTFDTYDSEYNSVLLSDKSVEPFQIVVNYLPDDSTHMYLDEMADSQGIFQCIIQYELNMDESTITYAIVNGYITGTQLSGDKDSVVTKSYTFTPQDVIARMSTMAALLPIYQGDYGVGSNTTDVPQYSPLVPTGNSFIKVPSTQAGNPAGADMMGIGLVDGTSVAEFAMTKTGTLSLYAKNATTAWTRIYTATQMDARYVPLTRTINGKPLSTNLTLDDLDVYAKDVVDDLDAETLKKASNLSDVASVESAKVNLGVNKLQQSSASTNLNYPTKNASLVLRDSDLAWGVFDSTANQWSALGVGQGGTGSITAAGARSNLGLGTAAIQNVGTSGATVPLLNGANVFSGATRFDAPQTSFAQTSTSSGNGIEIGSTTTAALSYIDLHSSGNATDYDVRIYASGGSTTTGQGNLTINAGSVTMPNLALSTDLAILHGGTGASTYDQALVNLNAAKFQRNSLGNTDNLNDFDGANPGFFYCATNAAATTANNYPVLQAGSLLVQRNGANGVGGCTQMYFPYNSNDIYVRTYLYGSPGSWTGWSLMLQQGSFGVGYIGTVLPSQQTNQFISESDGATTWAPANGAGFQTSYANNRLFQMMMTTSDKAYIRFNDSGDPKVARTTKPWTPLLVPGSYGLGADLTVNPSTPIANLNETTPTGFYYTANESTLGGVTSDVTYVLANRGGRPTAHASKYVQQRSWNGYFMGTSGWAWREQAQLESNQTFTGSNTFNGDSLFTGYVTNTASNPLAIRSINPTLSFVETDSSPANSSYMFVADGGNFRLNRDNTGGTQIFGYTRSSNTSSFGTHVAISGDLQTGASAIRIPSAALSTSDGVATGGYRAIEAGADYAGFDNMNNINITSWYGIGFCTAYNVPTNGVVAGKPAVYINTRNGTLAAKNAVYANTTQLTSDRNAKDNIVEIEDESIEKYLNLKTYTFEFKNSGQTSAGFIAQEVQDVFPDFVQFVDDIGHLTLDYNAMTAHTHRALVAVNEKVKEQATKIETLESTIQDQQVQIDELKALVQSLLDNK</sequence>
<dbReference type="AlphaFoldDB" id="A0AAX3LGS7"/>
<dbReference type="PROSITE" id="PS51688">
    <property type="entry name" value="ICA"/>
    <property type="match status" value="1"/>
</dbReference>
<dbReference type="Gene3D" id="1.10.10.10">
    <property type="entry name" value="Winged helix-like DNA-binding domain superfamily/Winged helix DNA-binding domain"/>
    <property type="match status" value="1"/>
</dbReference>
<evidence type="ECO:0000256" key="1">
    <source>
        <dbReference type="SAM" id="Coils"/>
    </source>
</evidence>
<dbReference type="CDD" id="cd19958">
    <property type="entry name" value="pyocin_knob"/>
    <property type="match status" value="1"/>
</dbReference>
<dbReference type="RefSeq" id="WP_271661456.1">
    <property type="nucleotide sequence ID" value="NZ_CP116347.1"/>
</dbReference>
<evidence type="ECO:0000259" key="2">
    <source>
        <dbReference type="PROSITE" id="PS51688"/>
    </source>
</evidence>
<accession>A0AAX3LGS7</accession>
<organism evidence="3 4">
    <name type="scientific">Enterobacter ludwigii</name>
    <dbReference type="NCBI Taxonomy" id="299767"/>
    <lineage>
        <taxon>Bacteria</taxon>
        <taxon>Pseudomonadati</taxon>
        <taxon>Pseudomonadota</taxon>
        <taxon>Gammaproteobacteria</taxon>
        <taxon>Enterobacterales</taxon>
        <taxon>Enterobacteriaceae</taxon>
        <taxon>Enterobacter</taxon>
        <taxon>Enterobacter cloacae complex</taxon>
    </lineage>
</organism>
<proteinExistence type="predicted"/>
<gene>
    <name evidence="3" type="ORF">PHA72_07660</name>
</gene>
<dbReference type="Pfam" id="PF13884">
    <property type="entry name" value="Peptidase_S74"/>
    <property type="match status" value="1"/>
</dbReference>
<protein>
    <submittedName>
        <fullName evidence="3">Pyocin knob domain-containing S74 family peptidase</fullName>
    </submittedName>
</protein>
<dbReference type="InterPro" id="IPR036388">
    <property type="entry name" value="WH-like_DNA-bd_sf"/>
</dbReference>